<dbReference type="CDD" id="cd06171">
    <property type="entry name" value="Sigma70_r4"/>
    <property type="match status" value="1"/>
</dbReference>
<dbReference type="InterPro" id="IPR013249">
    <property type="entry name" value="RNA_pol_sigma70_r4_t2"/>
</dbReference>
<dbReference type="InterPro" id="IPR013325">
    <property type="entry name" value="RNA_pol_sigma_r2"/>
</dbReference>
<dbReference type="InterPro" id="IPR014284">
    <property type="entry name" value="RNA_pol_sigma-70_dom"/>
</dbReference>
<dbReference type="Gene3D" id="1.10.1740.10">
    <property type="match status" value="1"/>
</dbReference>
<dbReference type="NCBIfam" id="TIGR02937">
    <property type="entry name" value="sigma70-ECF"/>
    <property type="match status" value="1"/>
</dbReference>
<comment type="similarity">
    <text evidence="1">Belongs to the sigma-70 factor family. ECF subfamily.</text>
</comment>
<dbReference type="PANTHER" id="PTHR43133">
    <property type="entry name" value="RNA POLYMERASE ECF-TYPE SIGMA FACTO"/>
    <property type="match status" value="1"/>
</dbReference>
<keyword evidence="2" id="KW-0805">Transcription regulation</keyword>
<dbReference type="Proteomes" id="UP000319383">
    <property type="component" value="Chromosome"/>
</dbReference>
<evidence type="ECO:0000313" key="8">
    <source>
        <dbReference type="EMBL" id="QDU41661.1"/>
    </source>
</evidence>
<dbReference type="KEGG" id="sdyn:Mal52_01140"/>
<dbReference type="EMBL" id="CP036276">
    <property type="protein sequence ID" value="QDU41661.1"/>
    <property type="molecule type" value="Genomic_DNA"/>
</dbReference>
<dbReference type="InterPro" id="IPR013324">
    <property type="entry name" value="RNA_pol_sigma_r3/r4-like"/>
</dbReference>
<dbReference type="GO" id="GO:0003677">
    <property type="term" value="F:DNA binding"/>
    <property type="evidence" value="ECO:0007669"/>
    <property type="project" value="UniProtKB-KW"/>
</dbReference>
<evidence type="ECO:0000256" key="4">
    <source>
        <dbReference type="ARBA" id="ARBA00023125"/>
    </source>
</evidence>
<evidence type="ECO:0000259" key="6">
    <source>
        <dbReference type="Pfam" id="PF04542"/>
    </source>
</evidence>
<feature type="domain" description="RNA polymerase sigma-70 region 2" evidence="6">
    <location>
        <begin position="36"/>
        <end position="97"/>
    </location>
</feature>
<name>A0A517ZGU2_9PLAN</name>
<keyword evidence="3" id="KW-0731">Sigma factor</keyword>
<evidence type="ECO:0000256" key="5">
    <source>
        <dbReference type="ARBA" id="ARBA00023163"/>
    </source>
</evidence>
<evidence type="ECO:0000259" key="7">
    <source>
        <dbReference type="Pfam" id="PF08281"/>
    </source>
</evidence>
<keyword evidence="5" id="KW-0804">Transcription</keyword>
<protein>
    <submittedName>
        <fullName evidence="8">ECF RNA polymerase sigma factor SigL</fullName>
    </submittedName>
</protein>
<dbReference type="Pfam" id="PF04542">
    <property type="entry name" value="Sigma70_r2"/>
    <property type="match status" value="1"/>
</dbReference>
<dbReference type="InterPro" id="IPR007627">
    <property type="entry name" value="RNA_pol_sigma70_r2"/>
</dbReference>
<dbReference type="GO" id="GO:0006352">
    <property type="term" value="P:DNA-templated transcription initiation"/>
    <property type="evidence" value="ECO:0007669"/>
    <property type="project" value="InterPro"/>
</dbReference>
<keyword evidence="4" id="KW-0238">DNA-binding</keyword>
<dbReference type="Gene3D" id="1.10.10.10">
    <property type="entry name" value="Winged helix-like DNA-binding domain superfamily/Winged helix DNA-binding domain"/>
    <property type="match status" value="1"/>
</dbReference>
<evidence type="ECO:0000256" key="3">
    <source>
        <dbReference type="ARBA" id="ARBA00023082"/>
    </source>
</evidence>
<evidence type="ECO:0000256" key="2">
    <source>
        <dbReference type="ARBA" id="ARBA00023015"/>
    </source>
</evidence>
<dbReference type="Pfam" id="PF08281">
    <property type="entry name" value="Sigma70_r4_2"/>
    <property type="match status" value="1"/>
</dbReference>
<dbReference type="RefSeq" id="WP_197533608.1">
    <property type="nucleotide sequence ID" value="NZ_CAXBED010000013.1"/>
</dbReference>
<dbReference type="PANTHER" id="PTHR43133:SF8">
    <property type="entry name" value="RNA POLYMERASE SIGMA FACTOR HI_1459-RELATED"/>
    <property type="match status" value="1"/>
</dbReference>
<dbReference type="InterPro" id="IPR036388">
    <property type="entry name" value="WH-like_DNA-bd_sf"/>
</dbReference>
<gene>
    <name evidence="8" type="primary">sigL</name>
    <name evidence="8" type="ORF">Mal52_01140</name>
</gene>
<sequence>MMDASTSHFSVCVAEFARQLGQGEMCALAKLYDFTASRLLRYAETLTRNREDAEDALQAAMVRMTLRPKALAGADHPWPYFLKVVRNEALKILRKKRAACSLATVAPIGVTESCQLDQQEANAQIRAAIRELPPAQGEVVVLKIWEGMTFLEIAEVLGESPNTAASRYRYALEKLTHILQPMANEVTYA</sequence>
<feature type="domain" description="RNA polymerase sigma factor 70 region 4 type 2" evidence="7">
    <location>
        <begin position="124"/>
        <end position="175"/>
    </location>
</feature>
<keyword evidence="9" id="KW-1185">Reference proteome</keyword>
<evidence type="ECO:0000256" key="1">
    <source>
        <dbReference type="ARBA" id="ARBA00010641"/>
    </source>
</evidence>
<dbReference type="GO" id="GO:0016987">
    <property type="term" value="F:sigma factor activity"/>
    <property type="evidence" value="ECO:0007669"/>
    <property type="project" value="UniProtKB-KW"/>
</dbReference>
<dbReference type="SUPFAM" id="SSF88659">
    <property type="entry name" value="Sigma3 and sigma4 domains of RNA polymerase sigma factors"/>
    <property type="match status" value="1"/>
</dbReference>
<dbReference type="InterPro" id="IPR039425">
    <property type="entry name" value="RNA_pol_sigma-70-like"/>
</dbReference>
<evidence type="ECO:0000313" key="9">
    <source>
        <dbReference type="Proteomes" id="UP000319383"/>
    </source>
</evidence>
<dbReference type="SUPFAM" id="SSF88946">
    <property type="entry name" value="Sigma2 domain of RNA polymerase sigma factors"/>
    <property type="match status" value="1"/>
</dbReference>
<reference evidence="8 9" key="1">
    <citation type="submission" date="2019-02" db="EMBL/GenBank/DDBJ databases">
        <title>Deep-cultivation of Planctomycetes and their phenomic and genomic characterization uncovers novel biology.</title>
        <authorList>
            <person name="Wiegand S."/>
            <person name="Jogler M."/>
            <person name="Boedeker C."/>
            <person name="Pinto D."/>
            <person name="Vollmers J."/>
            <person name="Rivas-Marin E."/>
            <person name="Kohn T."/>
            <person name="Peeters S.H."/>
            <person name="Heuer A."/>
            <person name="Rast P."/>
            <person name="Oberbeckmann S."/>
            <person name="Bunk B."/>
            <person name="Jeske O."/>
            <person name="Meyerdierks A."/>
            <person name="Storesund J.E."/>
            <person name="Kallscheuer N."/>
            <person name="Luecker S."/>
            <person name="Lage O.M."/>
            <person name="Pohl T."/>
            <person name="Merkel B.J."/>
            <person name="Hornburger P."/>
            <person name="Mueller R.-W."/>
            <person name="Bruemmer F."/>
            <person name="Labrenz M."/>
            <person name="Spormann A.M."/>
            <person name="Op den Camp H."/>
            <person name="Overmann J."/>
            <person name="Amann R."/>
            <person name="Jetten M.S.M."/>
            <person name="Mascher T."/>
            <person name="Medema M.H."/>
            <person name="Devos D.P."/>
            <person name="Kaster A.-K."/>
            <person name="Ovreas L."/>
            <person name="Rohde M."/>
            <person name="Galperin M.Y."/>
            <person name="Jogler C."/>
        </authorList>
    </citation>
    <scope>NUCLEOTIDE SEQUENCE [LARGE SCALE GENOMIC DNA]</scope>
    <source>
        <strain evidence="8 9">Mal52</strain>
    </source>
</reference>
<proteinExistence type="inferred from homology"/>
<organism evidence="8 9">
    <name type="scientific">Symmachiella dynata</name>
    <dbReference type="NCBI Taxonomy" id="2527995"/>
    <lineage>
        <taxon>Bacteria</taxon>
        <taxon>Pseudomonadati</taxon>
        <taxon>Planctomycetota</taxon>
        <taxon>Planctomycetia</taxon>
        <taxon>Planctomycetales</taxon>
        <taxon>Planctomycetaceae</taxon>
        <taxon>Symmachiella</taxon>
    </lineage>
</organism>
<accession>A0A517ZGU2</accession>
<dbReference type="AlphaFoldDB" id="A0A517ZGU2"/>